<dbReference type="OrthoDB" id="3691720at2759"/>
<gene>
    <name evidence="1" type="ORF">GIB67_023199</name>
</gene>
<sequence length="69" mass="7885">IGSNSLETIQLPSAIHNCETVQDLILSIYPNLNISCEKEQCFLTERIIFSARKDDVRAINDDTLNMFLR</sequence>
<keyword evidence="2" id="KW-1185">Reference proteome</keyword>
<evidence type="ECO:0000313" key="2">
    <source>
        <dbReference type="Proteomes" id="UP000541444"/>
    </source>
</evidence>
<dbReference type="Proteomes" id="UP000541444">
    <property type="component" value="Unassembled WGS sequence"/>
</dbReference>
<dbReference type="AlphaFoldDB" id="A0A7J7MC86"/>
<reference evidence="1 2" key="1">
    <citation type="journal article" date="2020" name="IScience">
        <title>Genome Sequencing of the Endangered Kingdonia uniflora (Circaeasteraceae, Ranunculales) Reveals Potential Mechanisms of Evolutionary Specialization.</title>
        <authorList>
            <person name="Sun Y."/>
            <person name="Deng T."/>
            <person name="Zhang A."/>
            <person name="Moore M.J."/>
            <person name="Landis J.B."/>
            <person name="Lin N."/>
            <person name="Zhang H."/>
            <person name="Zhang X."/>
            <person name="Huang J."/>
            <person name="Zhang X."/>
            <person name="Sun H."/>
            <person name="Wang H."/>
        </authorList>
    </citation>
    <scope>NUCLEOTIDE SEQUENCE [LARGE SCALE GENOMIC DNA]</scope>
    <source>
        <strain evidence="1">TB1705</strain>
        <tissue evidence="1">Leaf</tissue>
    </source>
</reference>
<evidence type="ECO:0000313" key="1">
    <source>
        <dbReference type="EMBL" id="KAF6152505.1"/>
    </source>
</evidence>
<comment type="caution">
    <text evidence="1">The sequence shown here is derived from an EMBL/GenBank/DDBJ whole genome shotgun (WGS) entry which is preliminary data.</text>
</comment>
<feature type="non-terminal residue" evidence="1">
    <location>
        <position position="1"/>
    </location>
</feature>
<accession>A0A7J7MC86</accession>
<protein>
    <submittedName>
        <fullName evidence="1">Uncharacterized protein</fullName>
    </submittedName>
</protein>
<dbReference type="EMBL" id="JACGCM010001627">
    <property type="protein sequence ID" value="KAF6152505.1"/>
    <property type="molecule type" value="Genomic_DNA"/>
</dbReference>
<proteinExistence type="predicted"/>
<name>A0A7J7MC86_9MAGN</name>
<organism evidence="1 2">
    <name type="scientific">Kingdonia uniflora</name>
    <dbReference type="NCBI Taxonomy" id="39325"/>
    <lineage>
        <taxon>Eukaryota</taxon>
        <taxon>Viridiplantae</taxon>
        <taxon>Streptophyta</taxon>
        <taxon>Embryophyta</taxon>
        <taxon>Tracheophyta</taxon>
        <taxon>Spermatophyta</taxon>
        <taxon>Magnoliopsida</taxon>
        <taxon>Ranunculales</taxon>
        <taxon>Circaeasteraceae</taxon>
        <taxon>Kingdonia</taxon>
    </lineage>
</organism>